<dbReference type="GO" id="GO:0008360">
    <property type="term" value="P:regulation of cell shape"/>
    <property type="evidence" value="ECO:0007669"/>
    <property type="project" value="UniProtKB-UniRule"/>
</dbReference>
<dbReference type="UniPathway" id="UPA00219"/>
<accession>A0A1G2HTY7</accession>
<feature type="transmembrane region" description="Helical" evidence="8">
    <location>
        <begin position="396"/>
        <end position="420"/>
    </location>
</feature>
<keyword evidence="3 8" id="KW-0812">Transmembrane</keyword>
<feature type="transmembrane region" description="Helical" evidence="8">
    <location>
        <begin position="353"/>
        <end position="375"/>
    </location>
</feature>
<comment type="similarity">
    <text evidence="8 9">Belongs to the MurJ/MviN family.</text>
</comment>
<keyword evidence="6 8" id="KW-1133">Transmembrane helix</keyword>
<evidence type="ECO:0000256" key="1">
    <source>
        <dbReference type="ARBA" id="ARBA00004651"/>
    </source>
</evidence>
<dbReference type="PANTHER" id="PTHR47019:SF1">
    <property type="entry name" value="LIPID II FLIPPASE MURJ"/>
    <property type="match status" value="1"/>
</dbReference>
<dbReference type="HAMAP" id="MF_02078">
    <property type="entry name" value="MurJ_MviN"/>
    <property type="match status" value="1"/>
</dbReference>
<dbReference type="PIRSF" id="PIRSF002869">
    <property type="entry name" value="MviN"/>
    <property type="match status" value="1"/>
</dbReference>
<feature type="transmembrane region" description="Helical" evidence="8">
    <location>
        <begin position="12"/>
        <end position="33"/>
    </location>
</feature>
<evidence type="ECO:0000256" key="6">
    <source>
        <dbReference type="ARBA" id="ARBA00022989"/>
    </source>
</evidence>
<dbReference type="GO" id="GO:0034204">
    <property type="term" value="P:lipid translocation"/>
    <property type="evidence" value="ECO:0007669"/>
    <property type="project" value="TreeGrafter"/>
</dbReference>
<comment type="function">
    <text evidence="8 9">Involved in peptidoglycan biosynthesis. Transports lipid-linked peptidoglycan precursors from the inner to the outer leaflet of the cytoplasmic membrane.</text>
</comment>
<feature type="transmembrane region" description="Helical" evidence="8">
    <location>
        <begin position="312"/>
        <end position="333"/>
    </location>
</feature>
<keyword evidence="5 8" id="KW-0573">Peptidoglycan synthesis</keyword>
<evidence type="ECO:0000256" key="3">
    <source>
        <dbReference type="ARBA" id="ARBA00022692"/>
    </source>
</evidence>
<dbReference type="InterPro" id="IPR051050">
    <property type="entry name" value="Lipid_II_flippase_MurJ/MviN"/>
</dbReference>
<dbReference type="EMBL" id="MHOP01000023">
    <property type="protein sequence ID" value="OGZ65338.1"/>
    <property type="molecule type" value="Genomic_DNA"/>
</dbReference>
<keyword evidence="7 8" id="KW-0472">Membrane</keyword>
<comment type="subcellular location">
    <subcellularLocation>
        <location evidence="1 8">Cell membrane</location>
        <topology evidence="1 8">Multi-pass membrane protein</topology>
    </subcellularLocation>
</comment>
<keyword evidence="8 9" id="KW-0961">Cell wall biogenesis/degradation</keyword>
<feature type="transmembrane region" description="Helical" evidence="8">
    <location>
        <begin position="165"/>
        <end position="186"/>
    </location>
</feature>
<evidence type="ECO:0000256" key="2">
    <source>
        <dbReference type="ARBA" id="ARBA00022475"/>
    </source>
</evidence>
<organism evidence="10 11">
    <name type="scientific">Candidatus Staskawiczbacteria bacterium RIFCSPHIGHO2_01_FULL_41_41</name>
    <dbReference type="NCBI Taxonomy" id="1802203"/>
    <lineage>
        <taxon>Bacteria</taxon>
        <taxon>Candidatus Staskawicziibacteriota</taxon>
    </lineage>
</organism>
<sequence>MFTKFLNTQTKSISFASLILAASYFFSALLGLFRDHLLAGQFGAGNELDVYYAAFTIPDFIALILVFGAISSAIIPIFSSYLVNSEDEAWQYASNLFNIFLVCLIAICLIFIVFAPLGVALIAPGFSPEKREMTVTLMRIMFLSPIILGISNIVSGILQVFKRFLVTALAPLMYNLGIIGGIIFFVPRFGLVGLAFGVVLGGLLHLLIQIPAFLYSGFKYRLLFNFNHAGVMKTLTLMLPRSLGLGAGQLNAIATTAIASTLASGSIAVFSLANNLSGMMVNAFAVSLSTAVFPAMALAYSKDHTKDFEKKFSSAFLQIIFFTVPVAVLLFILRAQIARIVWGSGKFDWIDTRLAAAALGVFSIGLCAQGLIFILSKTFYAAHNTKIPAMASVATVALNIALSFLFVWLLAGHGVFYALMQLVLRLEGIDNISVLGLPLAFSIAGIAEALLLSWLLYKKFKVFRLRAMADSLYKIALAGILTAATAFLARQILVSYHIINLQTFLGVFFQLVFAGIVGMACYIGMAFLLKSPELETIRESFFRGGKGKIH</sequence>
<evidence type="ECO:0000313" key="11">
    <source>
        <dbReference type="Proteomes" id="UP000178774"/>
    </source>
</evidence>
<feature type="transmembrane region" description="Helical" evidence="8">
    <location>
        <begin position="477"/>
        <end position="499"/>
    </location>
</feature>
<evidence type="ECO:0000313" key="10">
    <source>
        <dbReference type="EMBL" id="OGZ65338.1"/>
    </source>
</evidence>
<feature type="transmembrane region" description="Helical" evidence="8">
    <location>
        <begin position="60"/>
        <end position="83"/>
    </location>
</feature>
<gene>
    <name evidence="8" type="primary">murJ</name>
    <name evidence="10" type="ORF">A2822_02370</name>
</gene>
<protein>
    <recommendedName>
        <fullName evidence="8">Probable lipid II flippase MurJ</fullName>
    </recommendedName>
</protein>
<dbReference type="GO" id="GO:0015648">
    <property type="term" value="F:lipid-linked peptidoglycan transporter activity"/>
    <property type="evidence" value="ECO:0007669"/>
    <property type="project" value="UniProtKB-UniRule"/>
</dbReference>
<dbReference type="AlphaFoldDB" id="A0A1G2HTY7"/>
<keyword evidence="2 8" id="KW-1003">Cell membrane</keyword>
<keyword evidence="4 8" id="KW-0133">Cell shape</keyword>
<evidence type="ECO:0000256" key="8">
    <source>
        <dbReference type="HAMAP-Rule" id="MF_02078"/>
    </source>
</evidence>
<dbReference type="Pfam" id="PF03023">
    <property type="entry name" value="MurJ"/>
    <property type="match status" value="1"/>
</dbReference>
<feature type="transmembrane region" description="Helical" evidence="8">
    <location>
        <begin position="137"/>
        <end position="158"/>
    </location>
</feature>
<feature type="transmembrane region" description="Helical" evidence="8">
    <location>
        <begin position="432"/>
        <end position="457"/>
    </location>
</feature>
<feature type="transmembrane region" description="Helical" evidence="8">
    <location>
        <begin position="250"/>
        <end position="273"/>
    </location>
</feature>
<dbReference type="NCBIfam" id="TIGR01695">
    <property type="entry name" value="murJ_mviN"/>
    <property type="match status" value="1"/>
</dbReference>
<evidence type="ECO:0000256" key="9">
    <source>
        <dbReference type="PIRNR" id="PIRNR002869"/>
    </source>
</evidence>
<proteinExistence type="inferred from homology"/>
<name>A0A1G2HTY7_9BACT</name>
<reference evidence="10 11" key="1">
    <citation type="journal article" date="2016" name="Nat. Commun.">
        <title>Thousands of microbial genomes shed light on interconnected biogeochemical processes in an aquifer system.</title>
        <authorList>
            <person name="Anantharaman K."/>
            <person name="Brown C.T."/>
            <person name="Hug L.A."/>
            <person name="Sharon I."/>
            <person name="Castelle C.J."/>
            <person name="Probst A.J."/>
            <person name="Thomas B.C."/>
            <person name="Singh A."/>
            <person name="Wilkins M.J."/>
            <person name="Karaoz U."/>
            <person name="Brodie E.L."/>
            <person name="Williams K.H."/>
            <person name="Hubbard S.S."/>
            <person name="Banfield J.F."/>
        </authorList>
    </citation>
    <scope>NUCLEOTIDE SEQUENCE [LARGE SCALE GENOMIC DNA]</scope>
</reference>
<keyword evidence="8 9" id="KW-0813">Transport</keyword>
<comment type="pathway">
    <text evidence="8">Cell wall biogenesis; peptidoglycan biosynthesis.</text>
</comment>
<evidence type="ECO:0000256" key="5">
    <source>
        <dbReference type="ARBA" id="ARBA00022984"/>
    </source>
</evidence>
<feature type="transmembrane region" description="Helical" evidence="8">
    <location>
        <begin position="505"/>
        <end position="529"/>
    </location>
</feature>
<dbReference type="GO" id="GO:0071555">
    <property type="term" value="P:cell wall organization"/>
    <property type="evidence" value="ECO:0007669"/>
    <property type="project" value="UniProtKB-UniRule"/>
</dbReference>
<evidence type="ECO:0000256" key="7">
    <source>
        <dbReference type="ARBA" id="ARBA00023136"/>
    </source>
</evidence>
<feature type="transmembrane region" description="Helical" evidence="8">
    <location>
        <begin position="279"/>
        <end position="300"/>
    </location>
</feature>
<feature type="transmembrane region" description="Helical" evidence="8">
    <location>
        <begin position="95"/>
        <end position="117"/>
    </location>
</feature>
<dbReference type="GO" id="GO:0005886">
    <property type="term" value="C:plasma membrane"/>
    <property type="evidence" value="ECO:0007669"/>
    <property type="project" value="UniProtKB-SubCell"/>
</dbReference>
<dbReference type="Proteomes" id="UP000178774">
    <property type="component" value="Unassembled WGS sequence"/>
</dbReference>
<dbReference type="PRINTS" id="PR01806">
    <property type="entry name" value="VIRFACTRMVIN"/>
</dbReference>
<feature type="transmembrane region" description="Helical" evidence="8">
    <location>
        <begin position="192"/>
        <end position="215"/>
    </location>
</feature>
<comment type="caution">
    <text evidence="10">The sequence shown here is derived from an EMBL/GenBank/DDBJ whole genome shotgun (WGS) entry which is preliminary data.</text>
</comment>
<dbReference type="InterPro" id="IPR004268">
    <property type="entry name" value="MurJ"/>
</dbReference>
<dbReference type="GO" id="GO:0009252">
    <property type="term" value="P:peptidoglycan biosynthetic process"/>
    <property type="evidence" value="ECO:0007669"/>
    <property type="project" value="UniProtKB-UniRule"/>
</dbReference>
<dbReference type="PANTHER" id="PTHR47019">
    <property type="entry name" value="LIPID II FLIPPASE MURJ"/>
    <property type="match status" value="1"/>
</dbReference>
<dbReference type="CDD" id="cd13123">
    <property type="entry name" value="MATE_MurJ_like"/>
    <property type="match status" value="1"/>
</dbReference>
<evidence type="ECO:0000256" key="4">
    <source>
        <dbReference type="ARBA" id="ARBA00022960"/>
    </source>
</evidence>